<reference evidence="6 7" key="1">
    <citation type="submission" date="2019-02" db="EMBL/GenBank/DDBJ databases">
        <title>Deep-cultivation of Planctomycetes and their phenomic and genomic characterization uncovers novel biology.</title>
        <authorList>
            <person name="Wiegand S."/>
            <person name="Jogler M."/>
            <person name="Boedeker C."/>
            <person name="Pinto D."/>
            <person name="Vollmers J."/>
            <person name="Rivas-Marin E."/>
            <person name="Kohn T."/>
            <person name="Peeters S.H."/>
            <person name="Heuer A."/>
            <person name="Rast P."/>
            <person name="Oberbeckmann S."/>
            <person name="Bunk B."/>
            <person name="Jeske O."/>
            <person name="Meyerdierks A."/>
            <person name="Storesund J.E."/>
            <person name="Kallscheuer N."/>
            <person name="Luecker S."/>
            <person name="Lage O.M."/>
            <person name="Pohl T."/>
            <person name="Merkel B.J."/>
            <person name="Hornburger P."/>
            <person name="Mueller R.-W."/>
            <person name="Bruemmer F."/>
            <person name="Labrenz M."/>
            <person name="Spormann A.M."/>
            <person name="Op den Camp H."/>
            <person name="Overmann J."/>
            <person name="Amann R."/>
            <person name="Jetten M.S.M."/>
            <person name="Mascher T."/>
            <person name="Medema M.H."/>
            <person name="Devos D.P."/>
            <person name="Kaster A.-K."/>
            <person name="Ovreas L."/>
            <person name="Rohde M."/>
            <person name="Galperin M.Y."/>
            <person name="Jogler C."/>
        </authorList>
    </citation>
    <scope>NUCLEOTIDE SEQUENCE [LARGE SCALE GENOMIC DNA]</scope>
    <source>
        <strain evidence="6 7">Q31a</strain>
    </source>
</reference>
<dbReference type="SUPFAM" id="SSF52540">
    <property type="entry name" value="P-loop containing nucleoside triphosphate hydrolases"/>
    <property type="match status" value="1"/>
</dbReference>
<dbReference type="InterPro" id="IPR027417">
    <property type="entry name" value="P-loop_NTPase"/>
</dbReference>
<accession>A0A518GEV9</accession>
<dbReference type="EMBL" id="CP036298">
    <property type="protein sequence ID" value="QDV27088.1"/>
    <property type="molecule type" value="Genomic_DNA"/>
</dbReference>
<keyword evidence="2" id="KW-0067">ATP-binding</keyword>
<feature type="domain" description="AAA+ ATPase" evidence="5">
    <location>
        <begin position="354"/>
        <end position="489"/>
    </location>
</feature>
<evidence type="ECO:0000256" key="1">
    <source>
        <dbReference type="ARBA" id="ARBA00022741"/>
    </source>
</evidence>
<dbReference type="PANTHER" id="PTHR42960:SF1">
    <property type="entry name" value="YCF46 PROTEIN"/>
    <property type="match status" value="1"/>
</dbReference>
<dbReference type="InterPro" id="IPR052381">
    <property type="entry name" value="AAA_domain_protein"/>
</dbReference>
<dbReference type="GO" id="GO:0006508">
    <property type="term" value="P:proteolysis"/>
    <property type="evidence" value="ECO:0007669"/>
    <property type="project" value="UniProtKB-KW"/>
</dbReference>
<organism evidence="6 7">
    <name type="scientific">Aureliella helgolandensis</name>
    <dbReference type="NCBI Taxonomy" id="2527968"/>
    <lineage>
        <taxon>Bacteria</taxon>
        <taxon>Pseudomonadati</taxon>
        <taxon>Planctomycetota</taxon>
        <taxon>Planctomycetia</taxon>
        <taxon>Pirellulales</taxon>
        <taxon>Pirellulaceae</taxon>
        <taxon>Aureliella</taxon>
    </lineage>
</organism>
<name>A0A518GEV9_9BACT</name>
<evidence type="ECO:0000256" key="4">
    <source>
        <dbReference type="ARBA" id="ARBA00040480"/>
    </source>
</evidence>
<dbReference type="CDD" id="cd19481">
    <property type="entry name" value="RecA-like_protease"/>
    <property type="match status" value="1"/>
</dbReference>
<evidence type="ECO:0000259" key="5">
    <source>
        <dbReference type="SMART" id="SM00382"/>
    </source>
</evidence>
<dbReference type="Pfam" id="PF00004">
    <property type="entry name" value="AAA"/>
    <property type="match status" value="1"/>
</dbReference>
<dbReference type="InterPro" id="IPR003959">
    <property type="entry name" value="ATPase_AAA_core"/>
</dbReference>
<dbReference type="RefSeq" id="WP_197355645.1">
    <property type="nucleotide sequence ID" value="NZ_CP036298.1"/>
</dbReference>
<comment type="similarity">
    <text evidence="3">Belongs to the AAA ATPase family. Highly divergent.</text>
</comment>
<proteinExistence type="inferred from homology"/>
<dbReference type="SMART" id="SM00382">
    <property type="entry name" value="AAA"/>
    <property type="match status" value="1"/>
</dbReference>
<dbReference type="GO" id="GO:0016887">
    <property type="term" value="F:ATP hydrolysis activity"/>
    <property type="evidence" value="ECO:0007669"/>
    <property type="project" value="InterPro"/>
</dbReference>
<keyword evidence="6" id="KW-0378">Hydrolase</keyword>
<evidence type="ECO:0000256" key="3">
    <source>
        <dbReference type="ARBA" id="ARBA00038088"/>
    </source>
</evidence>
<dbReference type="GO" id="GO:0005524">
    <property type="term" value="F:ATP binding"/>
    <property type="evidence" value="ECO:0007669"/>
    <property type="project" value="UniProtKB-KW"/>
</dbReference>
<dbReference type="InterPro" id="IPR003593">
    <property type="entry name" value="AAA+_ATPase"/>
</dbReference>
<sequence length="606" mass="67246">MNAITSEPPKYEFFSQLARIVNSGQARSIIVAGNVNDLYFDGETYVPIVPFMLKRTQVAGLIQVVYELNGPIRLEEADRARLREAWAAWKTGIDLNALAIKDMGAESSKIDLRRREFDQYLRDAIGNATQALEFLRQLTICSRAALRENLLIFIEAADMLLPVGDGNIARLQDAQIRRVAIVTDWFSDPEFFAGRDTVCLVCESRSQIHPRIARLPQVLGVEVPSPDTAARRHYMEWQGSRPTAAAIPVADETLKESSSDASAAQLDSLAEATAGLSIHALRQLLLAAAYRGAPVSREQIVAQVEQFIQAQLGEDVIEFKKPSHTLADVVGATNLKKFLQTQMLPRLLLPDDRALPGAAVAGPIGGGKTFIFEAVAAELDMPVLVLKSIRSQWFGQTDVIFERLKRVLEALEKVVIFVDEADTQFGGVGEGTHETERRLTGKIQGMMSDPALRGKVIWLLMTARIHLLSPDIRRPGRVGDLIVPVLDPTDDDRLQFIRWMIKPAGPAAEGLVQWLDEEGLPQEFSAAGFAALRSQIKAIPPASEEELRASIYDFIQPAIGKTRRYQTLQALVNCTRRSLLPDPHVTDEQRNLWEQEINLLEAQGIR</sequence>
<dbReference type="PANTHER" id="PTHR42960">
    <property type="entry name" value="YCF46 PROTEIN"/>
    <property type="match status" value="1"/>
</dbReference>
<dbReference type="AlphaFoldDB" id="A0A518GEV9"/>
<gene>
    <name evidence="6" type="primary">ftsH_4</name>
    <name evidence="6" type="ORF">Q31a_54750</name>
</gene>
<evidence type="ECO:0000313" key="7">
    <source>
        <dbReference type="Proteomes" id="UP000318017"/>
    </source>
</evidence>
<keyword evidence="7" id="KW-1185">Reference proteome</keyword>
<protein>
    <recommendedName>
        <fullName evidence="4">Uncharacterized AAA domain-containing protein ycf46</fullName>
    </recommendedName>
</protein>
<keyword evidence="6" id="KW-0645">Protease</keyword>
<evidence type="ECO:0000256" key="2">
    <source>
        <dbReference type="ARBA" id="ARBA00022840"/>
    </source>
</evidence>
<dbReference type="KEGG" id="ahel:Q31a_54750"/>
<dbReference type="Gene3D" id="3.40.50.300">
    <property type="entry name" value="P-loop containing nucleotide triphosphate hydrolases"/>
    <property type="match status" value="1"/>
</dbReference>
<keyword evidence="6" id="KW-0482">Metalloprotease</keyword>
<keyword evidence="1" id="KW-0547">Nucleotide-binding</keyword>
<dbReference type="Proteomes" id="UP000318017">
    <property type="component" value="Chromosome"/>
</dbReference>
<evidence type="ECO:0000313" key="6">
    <source>
        <dbReference type="EMBL" id="QDV27088.1"/>
    </source>
</evidence>
<dbReference type="GO" id="GO:0008237">
    <property type="term" value="F:metallopeptidase activity"/>
    <property type="evidence" value="ECO:0007669"/>
    <property type="project" value="UniProtKB-KW"/>
</dbReference>